<feature type="signal peptide" evidence="3">
    <location>
        <begin position="1"/>
        <end position="25"/>
    </location>
</feature>
<feature type="region of interest" description="Disordered" evidence="2">
    <location>
        <begin position="125"/>
        <end position="146"/>
    </location>
</feature>
<dbReference type="InterPro" id="IPR006792">
    <property type="entry name" value="Vicilin_N"/>
</dbReference>
<dbReference type="PANTHER" id="PTHR31189">
    <property type="entry name" value="OS03G0336100 PROTEIN-RELATED"/>
    <property type="match status" value="1"/>
</dbReference>
<evidence type="ECO:0000256" key="3">
    <source>
        <dbReference type="SAM" id="SignalP"/>
    </source>
</evidence>
<dbReference type="Gramene" id="OIS98623">
    <property type="protein sequence ID" value="OIS98623"/>
    <property type="gene ID" value="A4A49_07560"/>
</dbReference>
<feature type="region of interest" description="Disordered" evidence="2">
    <location>
        <begin position="536"/>
        <end position="565"/>
    </location>
</feature>
<keyword evidence="3" id="KW-0732">Signal</keyword>
<feature type="region of interest" description="Disordered" evidence="2">
    <location>
        <begin position="655"/>
        <end position="674"/>
    </location>
</feature>
<keyword evidence="6" id="KW-1185">Reference proteome</keyword>
<accession>A0A1J6IDM2</accession>
<feature type="region of interest" description="Disordered" evidence="2">
    <location>
        <begin position="185"/>
        <end position="205"/>
    </location>
</feature>
<name>A0A1J6IDM2_NICAT</name>
<evidence type="ECO:0000313" key="6">
    <source>
        <dbReference type="Proteomes" id="UP000187609"/>
    </source>
</evidence>
<dbReference type="CDD" id="cd02245">
    <property type="entry name" value="cupin_7S_vicilin-like_C"/>
    <property type="match status" value="1"/>
</dbReference>
<feature type="domain" description="Cupin type-1" evidence="4">
    <location>
        <begin position="466"/>
        <end position="642"/>
    </location>
</feature>
<feature type="compositionally biased region" description="Basic and acidic residues" evidence="2">
    <location>
        <begin position="660"/>
        <end position="673"/>
    </location>
</feature>
<reference evidence="5" key="1">
    <citation type="submission" date="2016-11" db="EMBL/GenBank/DDBJ databases">
        <title>The genome of Nicotiana attenuata.</title>
        <authorList>
            <person name="Xu S."/>
            <person name="Brockmoeller T."/>
            <person name="Gaquerel E."/>
            <person name="Navarro A."/>
            <person name="Kuhl H."/>
            <person name="Gase K."/>
            <person name="Ling Z."/>
            <person name="Zhou W."/>
            <person name="Kreitzer C."/>
            <person name="Stanke M."/>
            <person name="Tang H."/>
            <person name="Lyons E."/>
            <person name="Pandey P."/>
            <person name="Pandey S.P."/>
            <person name="Timmermann B."/>
            <person name="Baldwin I.T."/>
        </authorList>
    </citation>
    <scope>NUCLEOTIDE SEQUENCE [LARGE SCALE GENOMIC DNA]</scope>
    <source>
        <strain evidence="5">UT</strain>
    </source>
</reference>
<feature type="region of interest" description="Disordered" evidence="2">
    <location>
        <begin position="238"/>
        <end position="265"/>
    </location>
</feature>
<dbReference type="OMA" id="NQRGPDW"/>
<evidence type="ECO:0000259" key="4">
    <source>
        <dbReference type="SMART" id="SM00835"/>
    </source>
</evidence>
<dbReference type="GeneID" id="109232174"/>
<dbReference type="AlphaFoldDB" id="A0A1J6IDM2"/>
<dbReference type="SUPFAM" id="SSF51182">
    <property type="entry name" value="RmlC-like cupins"/>
    <property type="match status" value="2"/>
</dbReference>
<dbReference type="PANTHER" id="PTHR31189:SF41">
    <property type="entry name" value="VICILIN C72"/>
    <property type="match status" value="1"/>
</dbReference>
<dbReference type="EMBL" id="MJEQ01037191">
    <property type="protein sequence ID" value="OIS98623.1"/>
    <property type="molecule type" value="Genomic_DNA"/>
</dbReference>
<gene>
    <name evidence="5" type="primary">VCLA_1</name>
    <name evidence="5" type="ORF">A4A49_07560</name>
</gene>
<comment type="caution">
    <text evidence="5">The sequence shown here is derived from an EMBL/GenBank/DDBJ whole genome shotgun (WGS) entry which is preliminary data.</text>
</comment>
<dbReference type="SMART" id="SM00835">
    <property type="entry name" value="Cupin_1"/>
    <property type="match status" value="2"/>
</dbReference>
<organism evidence="5 6">
    <name type="scientific">Nicotiana attenuata</name>
    <name type="common">Coyote tobacco</name>
    <dbReference type="NCBI Taxonomy" id="49451"/>
    <lineage>
        <taxon>Eukaryota</taxon>
        <taxon>Viridiplantae</taxon>
        <taxon>Streptophyta</taxon>
        <taxon>Embryophyta</taxon>
        <taxon>Tracheophyta</taxon>
        <taxon>Spermatophyta</taxon>
        <taxon>Magnoliopsida</taxon>
        <taxon>eudicotyledons</taxon>
        <taxon>Gunneridae</taxon>
        <taxon>Pentapetalae</taxon>
        <taxon>asterids</taxon>
        <taxon>lamiids</taxon>
        <taxon>Solanales</taxon>
        <taxon>Solanaceae</taxon>
        <taxon>Nicotianoideae</taxon>
        <taxon>Nicotianeae</taxon>
        <taxon>Nicotiana</taxon>
    </lineage>
</organism>
<dbReference type="InterPro" id="IPR011051">
    <property type="entry name" value="RmlC_Cupin_sf"/>
</dbReference>
<evidence type="ECO:0000256" key="2">
    <source>
        <dbReference type="SAM" id="MobiDB-lite"/>
    </source>
</evidence>
<dbReference type="Pfam" id="PF00190">
    <property type="entry name" value="Cupin_1"/>
    <property type="match status" value="2"/>
</dbReference>
<dbReference type="Gene3D" id="2.60.120.10">
    <property type="entry name" value="Jelly Rolls"/>
    <property type="match status" value="2"/>
</dbReference>
<dbReference type="InterPro" id="IPR050253">
    <property type="entry name" value="Seed_Storage-Functional"/>
</dbReference>
<dbReference type="SMR" id="A0A1J6IDM2"/>
<dbReference type="Proteomes" id="UP000187609">
    <property type="component" value="Unassembled WGS sequence"/>
</dbReference>
<dbReference type="OrthoDB" id="1912756at2759"/>
<dbReference type="STRING" id="49451.A0A1J6IDM2"/>
<dbReference type="KEGG" id="nau:109232174"/>
<evidence type="ECO:0000313" key="5">
    <source>
        <dbReference type="EMBL" id="OIS98623.1"/>
    </source>
</evidence>
<evidence type="ECO:0000256" key="1">
    <source>
        <dbReference type="ARBA" id="ARBA00023597"/>
    </source>
</evidence>
<dbReference type="CDD" id="cd02244">
    <property type="entry name" value="cupin_7S_vicilin-like_N"/>
    <property type="match status" value="1"/>
</dbReference>
<dbReference type="Pfam" id="PF04702">
    <property type="entry name" value="Vicilin_N"/>
    <property type="match status" value="1"/>
</dbReference>
<comment type="similarity">
    <text evidence="1">Belongs to the 7S seed storage protein family.</text>
</comment>
<dbReference type="InterPro" id="IPR006045">
    <property type="entry name" value="Cupin_1"/>
</dbReference>
<protein>
    <submittedName>
        <fullName evidence="5">Vicilin gc72-a</fullName>
    </submittedName>
</protein>
<dbReference type="Gene3D" id="6.10.250.890">
    <property type="match status" value="3"/>
</dbReference>
<feature type="domain" description="Cupin type-1" evidence="4">
    <location>
        <begin position="266"/>
        <end position="424"/>
    </location>
</feature>
<sequence>MTIFTKPKLLFLFFLILSLFLASQCDDENPRGQDPRRELESCLRQCQVEKERQESPEQQLQCQRSCVLRYERQQREKSQEVIEDILAHHRDPERIYRECQERCQRQEHGQQRQCQQRCDQEYQREQEQQHRGHQTGEDNQGREGREPERRFRECHQRCQTQEHGQQQKQCQQRCEQEYRREQEQQRRGQGEIIEENQGRGQREPERRFRECQQRCQRQEQGQQQRQCQQRCEEEFRREQEQQRRGQETGEERENPQREREEENNPYLFESQRFRSRFRATHGDFRVLQKFTERSELLRGIENYRVAVIEFEPLSFMLPHHCDAEAIFVVVRGRGTISIAEQDEKNSFNLEHGDVIRVNAGSTIYMVNRDNNERFFVYVLAQAINTPGQFQEYFSGGGQNPESFYRAFSSDILETAFNTPRDRLQRLFGQQKQGIVIKASEEQIRAISEHASRSTKQQTKGQTTGPFNLLKERPLISSKFGKFFEASPERFEQLRDLDAAVAFMNINQGGMVLPYYNTRSTRLAMVVEGTGRFEMACPHLGTQSQRQGSRGGRREQESEEEEGGDVHYQKVRGTLSVGDVLVVPAGHPITIIATGSSNLRIVGFGVNAHNNRKNFLAGQQNIWRNVDREAKELSFNMPGKEVEEILQRQDQSYFVAGPEQRGQRQRERGEEEGKGQQYLSSILDFVF</sequence>
<feature type="compositionally biased region" description="Basic and acidic residues" evidence="2">
    <location>
        <begin position="196"/>
        <end position="205"/>
    </location>
</feature>
<feature type="chain" id="PRO_5013108783" evidence="3">
    <location>
        <begin position="26"/>
        <end position="686"/>
    </location>
</feature>
<proteinExistence type="inferred from homology"/>
<dbReference type="InterPro" id="IPR014710">
    <property type="entry name" value="RmlC-like_jellyroll"/>
</dbReference>
<feature type="compositionally biased region" description="Basic and acidic residues" evidence="2">
    <location>
        <begin position="238"/>
        <end position="262"/>
    </location>
</feature>